<reference evidence="5 6" key="1">
    <citation type="submission" date="2015-05" db="EMBL/GenBank/DDBJ databases">
        <authorList>
            <person name="Tang B."/>
            <person name="Yu Y."/>
        </authorList>
    </citation>
    <scope>NUCLEOTIDE SEQUENCE [LARGE SCALE GENOMIC DNA]</scope>
    <source>
        <strain evidence="5 6">DSM 7029</strain>
    </source>
</reference>
<name>A0A0G3BLG2_9BURK</name>
<dbReference type="OrthoDB" id="9783240at2"/>
<dbReference type="Proteomes" id="UP000035352">
    <property type="component" value="Chromosome"/>
</dbReference>
<dbReference type="SUPFAM" id="SSF53822">
    <property type="entry name" value="Periplasmic binding protein-like I"/>
    <property type="match status" value="1"/>
</dbReference>
<evidence type="ECO:0000259" key="4">
    <source>
        <dbReference type="Pfam" id="PF13458"/>
    </source>
</evidence>
<dbReference type="CDD" id="cd06342">
    <property type="entry name" value="PBP1_ABC_LIVBP-like"/>
    <property type="match status" value="1"/>
</dbReference>
<dbReference type="AlphaFoldDB" id="A0A0G3BLG2"/>
<dbReference type="PROSITE" id="PS51257">
    <property type="entry name" value="PROKAR_LIPOPROTEIN"/>
    <property type="match status" value="1"/>
</dbReference>
<dbReference type="STRING" id="413882.AAW51_1550"/>
<protein>
    <submittedName>
        <fullName evidence="5">ABC transporter substrate-binding protein</fullName>
    </submittedName>
</protein>
<proteinExistence type="inferred from homology"/>
<dbReference type="PANTHER" id="PTHR47151">
    <property type="entry name" value="LEU/ILE/VAL-BINDING ABC TRANSPORTER SUBUNIT"/>
    <property type="match status" value="1"/>
</dbReference>
<keyword evidence="2 3" id="KW-0732">Signal</keyword>
<sequence>MFRSLPGLGALTAISLALAACSPIPDTVKIGVAQPLSGPLAALGQDMLRGVELAVNDLNRQGLKIDGKPVKLEVVAVDDKADAETGKAAARQLAAAKVSAVVGHLNSGVSMAAAPVYAEHHIPQLAISTKPEYTRMGLPTTLRLVANDALQAKAMGSYAATGLNGRRYGVLDDNTPYGKGLADSAAEQIKVRNKPVAVRKSLDDKTTEFEALVDELKAAEVDVIVTTLADFQTLALIDQLAKAGLHKMQILGGDTIKTDKLIKAALPIKAVYATSPIIETREFLQGKAFLDKYQNAYQSEPVYGAHYAYDAVYVLTAAMQKARSVDGKLVTEELKRIDALAPVTNAVRFNDKGEQFYGVISVYSARPGVWDTVTRSDNW</sequence>
<comment type="similarity">
    <text evidence="1">Belongs to the leucine-binding protein family.</text>
</comment>
<dbReference type="Pfam" id="PF13458">
    <property type="entry name" value="Peripla_BP_6"/>
    <property type="match status" value="1"/>
</dbReference>
<evidence type="ECO:0000313" key="6">
    <source>
        <dbReference type="Proteomes" id="UP000035352"/>
    </source>
</evidence>
<accession>A0A0G3BLG2</accession>
<dbReference type="InterPro" id="IPR028081">
    <property type="entry name" value="Leu-bd"/>
</dbReference>
<feature type="chain" id="PRO_5002551625" evidence="3">
    <location>
        <begin position="20"/>
        <end position="379"/>
    </location>
</feature>
<feature type="signal peptide" evidence="3">
    <location>
        <begin position="1"/>
        <end position="19"/>
    </location>
</feature>
<evidence type="ECO:0000313" key="5">
    <source>
        <dbReference type="EMBL" id="AKJ28241.1"/>
    </source>
</evidence>
<evidence type="ECO:0000256" key="1">
    <source>
        <dbReference type="ARBA" id="ARBA00010062"/>
    </source>
</evidence>
<organism evidence="5 6">
    <name type="scientific">Caldimonas brevitalea</name>
    <dbReference type="NCBI Taxonomy" id="413882"/>
    <lineage>
        <taxon>Bacteria</taxon>
        <taxon>Pseudomonadati</taxon>
        <taxon>Pseudomonadota</taxon>
        <taxon>Betaproteobacteria</taxon>
        <taxon>Burkholderiales</taxon>
        <taxon>Sphaerotilaceae</taxon>
        <taxon>Caldimonas</taxon>
    </lineage>
</organism>
<dbReference type="Gene3D" id="3.40.50.2300">
    <property type="match status" value="2"/>
</dbReference>
<keyword evidence="6" id="KW-1185">Reference proteome</keyword>
<dbReference type="PANTHER" id="PTHR47151:SF2">
    <property type="entry name" value="AMINO ACID BINDING PROTEIN"/>
    <property type="match status" value="1"/>
</dbReference>
<dbReference type="RefSeq" id="WP_047194143.1">
    <property type="nucleotide sequence ID" value="NZ_CP011371.1"/>
</dbReference>
<feature type="domain" description="Leucine-binding protein" evidence="4">
    <location>
        <begin position="27"/>
        <end position="349"/>
    </location>
</feature>
<dbReference type="InterPro" id="IPR028082">
    <property type="entry name" value="Peripla_BP_I"/>
</dbReference>
<dbReference type="KEGG" id="pbh:AAW51_1550"/>
<evidence type="ECO:0000256" key="2">
    <source>
        <dbReference type="ARBA" id="ARBA00022729"/>
    </source>
</evidence>
<gene>
    <name evidence="5" type="primary">livK</name>
    <name evidence="5" type="ORF">AAW51_1550</name>
</gene>
<dbReference type="PATRIC" id="fig|413882.6.peg.1626"/>
<dbReference type="EMBL" id="CP011371">
    <property type="protein sequence ID" value="AKJ28241.1"/>
    <property type="molecule type" value="Genomic_DNA"/>
</dbReference>
<evidence type="ECO:0000256" key="3">
    <source>
        <dbReference type="SAM" id="SignalP"/>
    </source>
</evidence>